<dbReference type="eggNOG" id="COG0006">
    <property type="taxonomic scope" value="Bacteria"/>
</dbReference>
<dbReference type="Pfam" id="PF05195">
    <property type="entry name" value="AMP_N"/>
    <property type="match status" value="1"/>
</dbReference>
<dbReference type="InterPro" id="IPR029149">
    <property type="entry name" value="Creatin/AminoP/Spt16_N"/>
</dbReference>
<dbReference type="SMART" id="SM01011">
    <property type="entry name" value="AMP_N"/>
    <property type="match status" value="1"/>
</dbReference>
<dbReference type="GO" id="GO:0006508">
    <property type="term" value="P:proteolysis"/>
    <property type="evidence" value="ECO:0007669"/>
    <property type="project" value="TreeGrafter"/>
</dbReference>
<dbReference type="InterPro" id="IPR036005">
    <property type="entry name" value="Creatinase/aminopeptidase-like"/>
</dbReference>
<evidence type="ECO:0000256" key="5">
    <source>
        <dbReference type="ARBA" id="ARBA00022723"/>
    </source>
</evidence>
<feature type="region of interest" description="Disordered" evidence="8">
    <location>
        <begin position="1"/>
        <end position="32"/>
    </location>
</feature>
<keyword evidence="6" id="KW-0378">Hydrolase</keyword>
<feature type="domain" description="Aminopeptidase P N-terminal" evidence="9">
    <location>
        <begin position="39"/>
        <end position="187"/>
    </location>
</feature>
<dbReference type="SUPFAM" id="SSF55920">
    <property type="entry name" value="Creatinase/aminopeptidase"/>
    <property type="match status" value="1"/>
</dbReference>
<gene>
    <name evidence="10" type="ORF">BU52_16810</name>
</gene>
<feature type="compositionally biased region" description="Basic and acidic residues" evidence="8">
    <location>
        <begin position="1"/>
        <end position="17"/>
    </location>
</feature>
<keyword evidence="5" id="KW-0479">Metal-binding</keyword>
<keyword evidence="11" id="KW-1185">Reference proteome</keyword>
<dbReference type="STRING" id="55952.BU52_16810"/>
<name>A0A081XRA6_STRTO</name>
<protein>
    <recommendedName>
        <fullName evidence="4">Xaa-Pro aminopeptidase</fullName>
        <ecNumber evidence="4">3.4.11.9</ecNumber>
    </recommendedName>
</protein>
<dbReference type="GO" id="GO:0005829">
    <property type="term" value="C:cytosol"/>
    <property type="evidence" value="ECO:0007669"/>
    <property type="project" value="TreeGrafter"/>
</dbReference>
<dbReference type="GO" id="GO:0070006">
    <property type="term" value="F:metalloaminopeptidase activity"/>
    <property type="evidence" value="ECO:0007669"/>
    <property type="project" value="InterPro"/>
</dbReference>
<evidence type="ECO:0000256" key="1">
    <source>
        <dbReference type="ARBA" id="ARBA00001424"/>
    </source>
</evidence>
<dbReference type="GO" id="GO:0030145">
    <property type="term" value="F:manganese ion binding"/>
    <property type="evidence" value="ECO:0007669"/>
    <property type="project" value="InterPro"/>
</dbReference>
<evidence type="ECO:0000256" key="6">
    <source>
        <dbReference type="ARBA" id="ARBA00022801"/>
    </source>
</evidence>
<dbReference type="SUPFAM" id="SSF53092">
    <property type="entry name" value="Creatinase/prolidase N-terminal domain"/>
    <property type="match status" value="1"/>
</dbReference>
<dbReference type="Gene3D" id="3.40.350.10">
    <property type="entry name" value="Creatinase/prolidase N-terminal domain"/>
    <property type="match status" value="1"/>
</dbReference>
<keyword evidence="7" id="KW-0464">Manganese</keyword>
<comment type="cofactor">
    <cofactor evidence="2">
        <name>Mn(2+)</name>
        <dbReference type="ChEBI" id="CHEBI:29035"/>
    </cofactor>
</comment>
<evidence type="ECO:0000259" key="9">
    <source>
        <dbReference type="SMART" id="SM01011"/>
    </source>
</evidence>
<evidence type="ECO:0000256" key="4">
    <source>
        <dbReference type="ARBA" id="ARBA00012574"/>
    </source>
</evidence>
<keyword evidence="10" id="KW-0031">Aminopeptidase</keyword>
<dbReference type="InterPro" id="IPR052433">
    <property type="entry name" value="X-Pro_dipept-like"/>
</dbReference>
<dbReference type="RefSeq" id="WP_037934578.1">
    <property type="nucleotide sequence ID" value="NZ_JBFADL010000065.1"/>
</dbReference>
<evidence type="ECO:0000256" key="2">
    <source>
        <dbReference type="ARBA" id="ARBA00001936"/>
    </source>
</evidence>
<dbReference type="InterPro" id="IPR007865">
    <property type="entry name" value="Aminopep_P_N"/>
</dbReference>
<comment type="similarity">
    <text evidence="3">Belongs to the peptidase M24B family.</text>
</comment>
<evidence type="ECO:0000256" key="3">
    <source>
        <dbReference type="ARBA" id="ARBA00008766"/>
    </source>
</evidence>
<evidence type="ECO:0000256" key="8">
    <source>
        <dbReference type="SAM" id="MobiDB-lite"/>
    </source>
</evidence>
<evidence type="ECO:0000313" key="11">
    <source>
        <dbReference type="Proteomes" id="UP000028341"/>
    </source>
</evidence>
<dbReference type="CDD" id="cd01087">
    <property type="entry name" value="Prolidase"/>
    <property type="match status" value="1"/>
</dbReference>
<proteinExistence type="inferred from homology"/>
<keyword evidence="10" id="KW-0645">Protease</keyword>
<dbReference type="Proteomes" id="UP000028341">
    <property type="component" value="Unassembled WGS sequence"/>
</dbReference>
<dbReference type="PANTHER" id="PTHR43226:SF4">
    <property type="entry name" value="XAA-PRO AMINOPEPTIDASE 3"/>
    <property type="match status" value="1"/>
</dbReference>
<dbReference type="OrthoDB" id="9806388at2"/>
<evidence type="ECO:0000256" key="7">
    <source>
        <dbReference type="ARBA" id="ARBA00023211"/>
    </source>
</evidence>
<evidence type="ECO:0000313" key="10">
    <source>
        <dbReference type="EMBL" id="KES06079.1"/>
    </source>
</evidence>
<dbReference type="EC" id="3.4.11.9" evidence="4"/>
<dbReference type="EMBL" id="JFCB01000013">
    <property type="protein sequence ID" value="KES06079.1"/>
    <property type="molecule type" value="Genomic_DNA"/>
</dbReference>
<dbReference type="Pfam" id="PF00557">
    <property type="entry name" value="Peptidase_M24"/>
    <property type="match status" value="1"/>
</dbReference>
<dbReference type="AlphaFoldDB" id="A0A081XRA6"/>
<organism evidence="10 11">
    <name type="scientific">Streptomyces toyocaensis</name>
    <dbReference type="NCBI Taxonomy" id="55952"/>
    <lineage>
        <taxon>Bacteria</taxon>
        <taxon>Bacillati</taxon>
        <taxon>Actinomycetota</taxon>
        <taxon>Actinomycetes</taxon>
        <taxon>Kitasatosporales</taxon>
        <taxon>Streptomycetaceae</taxon>
        <taxon>Streptomyces</taxon>
    </lineage>
</organism>
<dbReference type="Gene3D" id="3.90.230.10">
    <property type="entry name" value="Creatinase/methionine aminopeptidase superfamily"/>
    <property type="match status" value="1"/>
</dbReference>
<sequence length="481" mass="52460">MQEHHGSRSRSSGDHEVPAAGSGPFQGGWADTNRELPLLTGAAYASKRRSTVSERFPGERIVIPSGGLKVRSNDFDYAFRPHSAFVHLTAELGTQAVPDSVLVFEPTGTGHTITLFTRPRSPRDGGPRGSEFYSDRRYGEFWTGRRRTLSETSAALGIEAAVREDLEQALSRNVPTRVLRGVDAQVDAMVPTASCSDTELNMFLSELRLVKDEWEVVQLRSAVDWTVAGFCDVVGELRQATRCARGERWIEGTFNRRARLGGYGLGFETIAAAGAHACVLHWTRNNGPVRDGDLLLLDAGVEADSFYTADVTRTLPVSGRFTDVQRRVYDLVSAAQSAGVAALRPGARYGDFHDAAMGVIAEGLDAWGLRPHGSTASTPPSDMYRRYTLCGSGHMLGLDCHDCASARRETYLDGELEIGHVLTVEPGLYFQPDDLTVPAELRGIGIRIEDDFVITPGGAQCLSSELPRTAEDVENWIASMR</sequence>
<comment type="caution">
    <text evidence="10">The sequence shown here is derived from an EMBL/GenBank/DDBJ whole genome shotgun (WGS) entry which is preliminary data.</text>
</comment>
<reference evidence="10 11" key="1">
    <citation type="submission" date="2014-02" db="EMBL/GenBank/DDBJ databases">
        <title>The genome announcement of Streptomyces toyocaensis NRRL15009.</title>
        <authorList>
            <person name="Hong H.-J."/>
            <person name="Kwun M.J."/>
        </authorList>
    </citation>
    <scope>NUCLEOTIDE SEQUENCE [LARGE SCALE GENOMIC DNA]</scope>
    <source>
        <strain evidence="10 11">NRRL 15009</strain>
    </source>
</reference>
<accession>A0A081XRA6</accession>
<comment type="catalytic activity">
    <reaction evidence="1">
        <text>Release of any N-terminal amino acid, including proline, that is linked to proline, even from a dipeptide or tripeptide.</text>
        <dbReference type="EC" id="3.4.11.9"/>
    </reaction>
</comment>
<dbReference type="PANTHER" id="PTHR43226">
    <property type="entry name" value="XAA-PRO AMINOPEPTIDASE 3"/>
    <property type="match status" value="1"/>
</dbReference>
<dbReference type="InterPro" id="IPR000994">
    <property type="entry name" value="Pept_M24"/>
</dbReference>